<dbReference type="PANTHER" id="PTHR13531:SF6">
    <property type="entry name" value="TMEM (HUMAN TRANSMEMBRANE PROTEIN) HOMOLOG"/>
    <property type="match status" value="1"/>
</dbReference>
<accession>A0ABP1Q0N7</accession>
<feature type="compositionally biased region" description="Basic and acidic residues" evidence="5">
    <location>
        <begin position="231"/>
        <end position="241"/>
    </location>
</feature>
<proteinExistence type="predicted"/>
<protein>
    <recommendedName>
        <fullName evidence="9">Transmembrane protein</fullName>
    </recommendedName>
</protein>
<dbReference type="InterPro" id="IPR019184">
    <property type="entry name" value="Uncharacterised_TM-17"/>
</dbReference>
<keyword evidence="3 6" id="KW-1133">Transmembrane helix</keyword>
<evidence type="ECO:0000256" key="2">
    <source>
        <dbReference type="ARBA" id="ARBA00022692"/>
    </source>
</evidence>
<evidence type="ECO:0000256" key="6">
    <source>
        <dbReference type="SAM" id="Phobius"/>
    </source>
</evidence>
<evidence type="ECO:0000256" key="5">
    <source>
        <dbReference type="SAM" id="MobiDB-lite"/>
    </source>
</evidence>
<organism evidence="7 8">
    <name type="scientific">Orchesella dallaii</name>
    <dbReference type="NCBI Taxonomy" id="48710"/>
    <lineage>
        <taxon>Eukaryota</taxon>
        <taxon>Metazoa</taxon>
        <taxon>Ecdysozoa</taxon>
        <taxon>Arthropoda</taxon>
        <taxon>Hexapoda</taxon>
        <taxon>Collembola</taxon>
        <taxon>Entomobryomorpha</taxon>
        <taxon>Entomobryoidea</taxon>
        <taxon>Orchesellidae</taxon>
        <taxon>Orchesellinae</taxon>
        <taxon>Orchesella</taxon>
    </lineage>
</organism>
<dbReference type="EMBL" id="CAXLJM020000014">
    <property type="protein sequence ID" value="CAL8081025.1"/>
    <property type="molecule type" value="Genomic_DNA"/>
</dbReference>
<feature type="transmembrane region" description="Helical" evidence="6">
    <location>
        <begin position="387"/>
        <end position="409"/>
    </location>
</feature>
<feature type="region of interest" description="Disordered" evidence="5">
    <location>
        <begin position="222"/>
        <end position="251"/>
    </location>
</feature>
<feature type="transmembrane region" description="Helical" evidence="6">
    <location>
        <begin position="415"/>
        <end position="440"/>
    </location>
</feature>
<keyword evidence="4 6" id="KW-0472">Membrane</keyword>
<evidence type="ECO:0000256" key="1">
    <source>
        <dbReference type="ARBA" id="ARBA00004141"/>
    </source>
</evidence>
<feature type="transmembrane region" description="Helical" evidence="6">
    <location>
        <begin position="323"/>
        <end position="341"/>
    </location>
</feature>
<feature type="region of interest" description="Disordered" evidence="5">
    <location>
        <begin position="1"/>
        <end position="163"/>
    </location>
</feature>
<evidence type="ECO:0000256" key="3">
    <source>
        <dbReference type="ARBA" id="ARBA00022989"/>
    </source>
</evidence>
<feature type="compositionally biased region" description="Acidic residues" evidence="5">
    <location>
        <begin position="93"/>
        <end position="113"/>
    </location>
</feature>
<feature type="region of interest" description="Disordered" evidence="5">
    <location>
        <begin position="532"/>
        <end position="576"/>
    </location>
</feature>
<keyword evidence="8" id="KW-1185">Reference proteome</keyword>
<dbReference type="Proteomes" id="UP001642540">
    <property type="component" value="Unassembled WGS sequence"/>
</dbReference>
<feature type="region of interest" description="Disordered" evidence="5">
    <location>
        <begin position="490"/>
        <end position="516"/>
    </location>
</feature>
<feature type="compositionally biased region" description="Acidic residues" evidence="5">
    <location>
        <begin position="547"/>
        <end position="556"/>
    </location>
</feature>
<gene>
    <name evidence="7" type="ORF">ODALV1_LOCUS4814</name>
</gene>
<feature type="compositionally biased region" description="Basic and acidic residues" evidence="5">
    <location>
        <begin position="13"/>
        <end position="35"/>
    </location>
</feature>
<feature type="compositionally biased region" description="Polar residues" evidence="5">
    <location>
        <begin position="39"/>
        <end position="56"/>
    </location>
</feature>
<feature type="transmembrane region" description="Helical" evidence="6">
    <location>
        <begin position="353"/>
        <end position="375"/>
    </location>
</feature>
<evidence type="ECO:0000313" key="8">
    <source>
        <dbReference type="Proteomes" id="UP001642540"/>
    </source>
</evidence>
<dbReference type="PANTHER" id="PTHR13531">
    <property type="entry name" value="GEO07735P1-RELATED-RELATED"/>
    <property type="match status" value="1"/>
</dbReference>
<sequence>MSSNPQKTNQNPDEEKPGTSKTFYRSEKEDLHADDDVSSDNQAHGSESVSETSSVKIRNASRERPTEDSPNTKRLRIADKDDDEDDGIHMDTDTSDNDENMVDGDQEEDDESVGMESRNVNVAHPDSIPIQDSGVHEESYGQMKPTRRNSNVDESVSTTIPSSSLRHRPLYVEDQTDSMPRRSHLGDAIASTSAAAMAPTLSRSLEESSVIDELYRLPVFETAEGSEPGNEESRRLLRDRTPAAGSSPNMDDLYFQRKDVNENTNAQEFLQKLHGKQRMMWARKIFFLSTELVFPGFTAYSDNKNQIPEYLGVRVRSSCTMQALLYADSLFFMMWVLSFLSTSDILITVLKELHGYLAVCLTGLFIVVNILRLRFGLKGNENDEVQYLALFWMTTVIVQIPLFTFIFLTDLFCPVLMAFTVTMDGVMMAFILLESIVGFIHFRSLLRDELNVIRMARRSKEASQSRSNVPAVRLDSNEGISQQNLGVSKLEPSSGLQENNHDSSSDADSDNENSQFQAQRERLGFQMHIQRLSSSAAQGAESRQVIEEGDDDESDSSEQVSSTSDAIRQRPIVRAH</sequence>
<evidence type="ECO:0000256" key="4">
    <source>
        <dbReference type="ARBA" id="ARBA00023136"/>
    </source>
</evidence>
<comment type="subcellular location">
    <subcellularLocation>
        <location evidence="1">Membrane</location>
        <topology evidence="1">Multi-pass membrane protein</topology>
    </subcellularLocation>
</comment>
<name>A0ABP1Q0N7_9HEXA</name>
<feature type="compositionally biased region" description="Polar residues" evidence="5">
    <location>
        <begin position="148"/>
        <end position="163"/>
    </location>
</feature>
<reference evidence="7 8" key="1">
    <citation type="submission" date="2024-08" db="EMBL/GenBank/DDBJ databases">
        <authorList>
            <person name="Cucini C."/>
            <person name="Frati F."/>
        </authorList>
    </citation>
    <scope>NUCLEOTIDE SEQUENCE [LARGE SCALE GENOMIC DNA]</scope>
</reference>
<feature type="compositionally biased region" description="Polar residues" evidence="5">
    <location>
        <begin position="1"/>
        <end position="11"/>
    </location>
</feature>
<evidence type="ECO:0000313" key="7">
    <source>
        <dbReference type="EMBL" id="CAL8081025.1"/>
    </source>
</evidence>
<feature type="compositionally biased region" description="Basic and acidic residues" evidence="5">
    <location>
        <begin position="60"/>
        <end position="79"/>
    </location>
</feature>
<comment type="caution">
    <text evidence="7">The sequence shown here is derived from an EMBL/GenBank/DDBJ whole genome shotgun (WGS) entry which is preliminary data.</text>
</comment>
<dbReference type="Pfam" id="PF09799">
    <property type="entry name" value="Transmemb_17"/>
    <property type="match status" value="1"/>
</dbReference>
<evidence type="ECO:0008006" key="9">
    <source>
        <dbReference type="Google" id="ProtNLM"/>
    </source>
</evidence>
<keyword evidence="2 6" id="KW-0812">Transmembrane</keyword>